<protein>
    <submittedName>
        <fullName evidence="1">Putative methyltransferase-domain-containing protein</fullName>
    </submittedName>
</protein>
<evidence type="ECO:0000313" key="1">
    <source>
        <dbReference type="EMBL" id="ORY96681.1"/>
    </source>
</evidence>
<dbReference type="InterPro" id="IPR019410">
    <property type="entry name" value="Methyltransf_16"/>
</dbReference>
<gene>
    <name evidence="1" type="ORF">BCR43DRAFT_563932</name>
</gene>
<dbReference type="EMBL" id="MCGN01000005">
    <property type="protein sequence ID" value="ORY96681.1"/>
    <property type="molecule type" value="Genomic_DNA"/>
</dbReference>
<organism evidence="1 2">
    <name type="scientific">Syncephalastrum racemosum</name>
    <name type="common">Filamentous fungus</name>
    <dbReference type="NCBI Taxonomy" id="13706"/>
    <lineage>
        <taxon>Eukaryota</taxon>
        <taxon>Fungi</taxon>
        <taxon>Fungi incertae sedis</taxon>
        <taxon>Mucoromycota</taxon>
        <taxon>Mucoromycotina</taxon>
        <taxon>Mucoromycetes</taxon>
        <taxon>Mucorales</taxon>
        <taxon>Syncephalastraceae</taxon>
        <taxon>Syncephalastrum</taxon>
    </lineage>
</organism>
<dbReference type="Gene3D" id="3.40.50.150">
    <property type="entry name" value="Vaccinia Virus protein VP39"/>
    <property type="match status" value="1"/>
</dbReference>
<dbReference type="OrthoDB" id="443981at2759"/>
<dbReference type="OMA" id="ITRTWHI"/>
<keyword evidence="1" id="KW-0489">Methyltransferase</keyword>
<comment type="caution">
    <text evidence="1">The sequence shown here is derived from an EMBL/GenBank/DDBJ whole genome shotgun (WGS) entry which is preliminary data.</text>
</comment>
<dbReference type="AlphaFoldDB" id="A0A1X2HD08"/>
<dbReference type="STRING" id="13706.A0A1X2HD08"/>
<dbReference type="SUPFAM" id="SSF53335">
    <property type="entry name" value="S-adenosyl-L-methionine-dependent methyltransferases"/>
    <property type="match status" value="1"/>
</dbReference>
<dbReference type="PANTHER" id="PTHR14614">
    <property type="entry name" value="HEPATOCELLULAR CARCINOMA-ASSOCIATED ANTIGEN"/>
    <property type="match status" value="1"/>
</dbReference>
<dbReference type="GO" id="GO:0032259">
    <property type="term" value="P:methylation"/>
    <property type="evidence" value="ECO:0007669"/>
    <property type="project" value="UniProtKB-KW"/>
</dbReference>
<reference evidence="1 2" key="1">
    <citation type="submission" date="2016-07" db="EMBL/GenBank/DDBJ databases">
        <title>Pervasive Adenine N6-methylation of Active Genes in Fungi.</title>
        <authorList>
            <consortium name="DOE Joint Genome Institute"/>
            <person name="Mondo S.J."/>
            <person name="Dannebaum R.O."/>
            <person name="Kuo R.C."/>
            <person name="Labutti K."/>
            <person name="Haridas S."/>
            <person name="Kuo A."/>
            <person name="Salamov A."/>
            <person name="Ahrendt S.R."/>
            <person name="Lipzen A."/>
            <person name="Sullivan W."/>
            <person name="Andreopoulos W.B."/>
            <person name="Clum A."/>
            <person name="Lindquist E."/>
            <person name="Daum C."/>
            <person name="Ramamoorthy G.K."/>
            <person name="Gryganskyi A."/>
            <person name="Culley D."/>
            <person name="Magnuson J.K."/>
            <person name="James T.Y."/>
            <person name="O'Malley M.A."/>
            <person name="Stajich J.E."/>
            <person name="Spatafora J.W."/>
            <person name="Visel A."/>
            <person name="Grigoriev I.V."/>
        </authorList>
    </citation>
    <scope>NUCLEOTIDE SEQUENCE [LARGE SCALE GENOMIC DNA]</scope>
    <source>
        <strain evidence="1 2">NRRL 2496</strain>
    </source>
</reference>
<dbReference type="GO" id="GO:0008168">
    <property type="term" value="F:methyltransferase activity"/>
    <property type="evidence" value="ECO:0007669"/>
    <property type="project" value="UniProtKB-KW"/>
</dbReference>
<evidence type="ECO:0000313" key="2">
    <source>
        <dbReference type="Proteomes" id="UP000242180"/>
    </source>
</evidence>
<keyword evidence="2" id="KW-1185">Reference proteome</keyword>
<sequence length="343" mass="38734">MEQSPGQVLDCIQEHCHEVFVQRKQDTAAFLVHLDTALDLLDRLIQHSYDRFTNIELEDGREEEGEDDTHRVLSHHIARANTIASSLLVKIVSGEILSGDDQADSDRVDRAAQLLAHLSGRGAAGAITRTWHIPYLDANGDRHEQRIRLHEPSYIGNDIGFKTWGAAPLLAKKLIQQNLIPDLATRKVLELGTGTGLVGLVCDMLGAPEVHLTDYHASVLKNVAINVDLNKSKAKVSKLDFCQVAAGEDPEWEGRKFDLVIASDLLYEMEHAENLPVAVEKLMENEFYFMIPLRDTHWDEVNRFEERMSEVGLTLRHTVDIERQDEDAVVVYRYYEFCRASVA</sequence>
<dbReference type="FunCoup" id="A0A1X2HD08">
    <property type="interactions" value="35"/>
</dbReference>
<dbReference type="CDD" id="cd02440">
    <property type="entry name" value="AdoMet_MTases"/>
    <property type="match status" value="1"/>
</dbReference>
<keyword evidence="1" id="KW-0808">Transferase</keyword>
<dbReference type="InParanoid" id="A0A1X2HD08"/>
<dbReference type="InterPro" id="IPR029063">
    <property type="entry name" value="SAM-dependent_MTases_sf"/>
</dbReference>
<dbReference type="Pfam" id="PF10294">
    <property type="entry name" value="Methyltransf_16"/>
    <property type="match status" value="1"/>
</dbReference>
<name>A0A1X2HD08_SYNRA</name>
<proteinExistence type="predicted"/>
<dbReference type="Proteomes" id="UP000242180">
    <property type="component" value="Unassembled WGS sequence"/>
</dbReference>
<accession>A0A1X2HD08</accession>